<proteinExistence type="predicted"/>
<name>A0ACB8QXK5_9AGAM</name>
<dbReference type="Proteomes" id="UP000814128">
    <property type="component" value="Unassembled WGS sequence"/>
</dbReference>
<evidence type="ECO:0000313" key="1">
    <source>
        <dbReference type="EMBL" id="KAI0036639.1"/>
    </source>
</evidence>
<comment type="caution">
    <text evidence="1">The sequence shown here is derived from an EMBL/GenBank/DDBJ whole genome shotgun (WGS) entry which is preliminary data.</text>
</comment>
<feature type="non-terminal residue" evidence="1">
    <location>
        <position position="1"/>
    </location>
</feature>
<organism evidence="1 2">
    <name type="scientific">Vararia minispora EC-137</name>
    <dbReference type="NCBI Taxonomy" id="1314806"/>
    <lineage>
        <taxon>Eukaryota</taxon>
        <taxon>Fungi</taxon>
        <taxon>Dikarya</taxon>
        <taxon>Basidiomycota</taxon>
        <taxon>Agaricomycotina</taxon>
        <taxon>Agaricomycetes</taxon>
        <taxon>Russulales</taxon>
        <taxon>Lachnocladiaceae</taxon>
        <taxon>Vararia</taxon>
    </lineage>
</organism>
<reference evidence="1" key="2">
    <citation type="journal article" date="2022" name="New Phytol.">
        <title>Evolutionary transition to the ectomycorrhizal habit in the genomes of a hyperdiverse lineage of mushroom-forming fungi.</title>
        <authorList>
            <person name="Looney B."/>
            <person name="Miyauchi S."/>
            <person name="Morin E."/>
            <person name="Drula E."/>
            <person name="Courty P.E."/>
            <person name="Kohler A."/>
            <person name="Kuo A."/>
            <person name="LaButti K."/>
            <person name="Pangilinan J."/>
            <person name="Lipzen A."/>
            <person name="Riley R."/>
            <person name="Andreopoulos W."/>
            <person name="He G."/>
            <person name="Johnson J."/>
            <person name="Nolan M."/>
            <person name="Tritt A."/>
            <person name="Barry K.W."/>
            <person name="Grigoriev I.V."/>
            <person name="Nagy L.G."/>
            <person name="Hibbett D."/>
            <person name="Henrissat B."/>
            <person name="Matheny P.B."/>
            <person name="Labbe J."/>
            <person name="Martin F.M."/>
        </authorList>
    </citation>
    <scope>NUCLEOTIDE SEQUENCE</scope>
    <source>
        <strain evidence="1">EC-137</strain>
    </source>
</reference>
<gene>
    <name evidence="1" type="ORF">K488DRAFT_28500</name>
</gene>
<reference evidence="1" key="1">
    <citation type="submission" date="2021-02" db="EMBL/GenBank/DDBJ databases">
        <authorList>
            <consortium name="DOE Joint Genome Institute"/>
            <person name="Ahrendt S."/>
            <person name="Looney B.P."/>
            <person name="Miyauchi S."/>
            <person name="Morin E."/>
            <person name="Drula E."/>
            <person name="Courty P.E."/>
            <person name="Chicoki N."/>
            <person name="Fauchery L."/>
            <person name="Kohler A."/>
            <person name="Kuo A."/>
            <person name="Labutti K."/>
            <person name="Pangilinan J."/>
            <person name="Lipzen A."/>
            <person name="Riley R."/>
            <person name="Andreopoulos W."/>
            <person name="He G."/>
            <person name="Johnson J."/>
            <person name="Barry K.W."/>
            <person name="Grigoriev I.V."/>
            <person name="Nagy L."/>
            <person name="Hibbett D."/>
            <person name="Henrissat B."/>
            <person name="Matheny P.B."/>
            <person name="Labbe J."/>
            <person name="Martin F."/>
        </authorList>
    </citation>
    <scope>NUCLEOTIDE SEQUENCE</scope>
    <source>
        <strain evidence="1">EC-137</strain>
    </source>
</reference>
<sequence>LAPLDLLLNVTKSAARTATPPLMPLIALIASAPFLAMMSFLVGFYVWRSGGVNWRISLDLQYGDGLQPYAEALLPTMSLVDPYDIFLHLTMPATQANYDLGNFMASLSLNISRSRNLITVRKPVILLPPASSIFSKPKTASLTVPLLTEYIAGSSKAIARVELGRKDHWKNLGPGQGREVSVLAVTLEGVLKYHGIRGFVSRYPLLAASISASSFFVISFATLILFLAPAMIWRY</sequence>
<protein>
    <submittedName>
        <fullName evidence="1">Uncharacterized protein</fullName>
    </submittedName>
</protein>
<keyword evidence="2" id="KW-1185">Reference proteome</keyword>
<feature type="non-terminal residue" evidence="1">
    <location>
        <position position="235"/>
    </location>
</feature>
<dbReference type="EMBL" id="MU273469">
    <property type="protein sequence ID" value="KAI0036639.1"/>
    <property type="molecule type" value="Genomic_DNA"/>
</dbReference>
<accession>A0ACB8QXK5</accession>
<evidence type="ECO:0000313" key="2">
    <source>
        <dbReference type="Proteomes" id="UP000814128"/>
    </source>
</evidence>